<dbReference type="NCBIfam" id="NF003543">
    <property type="entry name" value="PRK05198.1"/>
    <property type="match status" value="1"/>
</dbReference>
<dbReference type="Proteomes" id="UP000179266">
    <property type="component" value="Unassembled WGS sequence"/>
</dbReference>
<dbReference type="GO" id="GO:0019294">
    <property type="term" value="P:keto-3-deoxy-D-manno-octulosonic acid biosynthetic process"/>
    <property type="evidence" value="ECO:0007669"/>
    <property type="project" value="UniProtKB-UniRule"/>
</dbReference>
<dbReference type="GO" id="GO:0008676">
    <property type="term" value="F:3-deoxy-8-phosphooctulonate synthase activity"/>
    <property type="evidence" value="ECO:0007669"/>
    <property type="project" value="UniProtKB-UniRule"/>
</dbReference>
<evidence type="ECO:0000256" key="5">
    <source>
        <dbReference type="ARBA" id="ARBA00022490"/>
    </source>
</evidence>
<feature type="domain" description="DAHP synthetase I/KDSA" evidence="9">
    <location>
        <begin position="11"/>
        <end position="265"/>
    </location>
</feature>
<evidence type="ECO:0000256" key="2">
    <source>
        <dbReference type="ARBA" id="ARBA00004756"/>
    </source>
</evidence>
<comment type="catalytic activity">
    <reaction evidence="7 8">
        <text>D-arabinose 5-phosphate + phosphoenolpyruvate + H2O = 3-deoxy-alpha-D-manno-2-octulosonate-8-phosphate + phosphate</text>
        <dbReference type="Rhea" id="RHEA:14053"/>
        <dbReference type="ChEBI" id="CHEBI:15377"/>
        <dbReference type="ChEBI" id="CHEBI:43474"/>
        <dbReference type="ChEBI" id="CHEBI:57693"/>
        <dbReference type="ChEBI" id="CHEBI:58702"/>
        <dbReference type="ChEBI" id="CHEBI:85985"/>
        <dbReference type="EC" id="2.5.1.55"/>
    </reaction>
</comment>
<comment type="caution">
    <text evidence="10">The sequence shown here is derived from an EMBL/GenBank/DDBJ whole genome shotgun (WGS) entry which is preliminary data.</text>
</comment>
<dbReference type="HAMAP" id="MF_00056">
    <property type="entry name" value="KDO8P_synth"/>
    <property type="match status" value="1"/>
</dbReference>
<evidence type="ECO:0000313" key="10">
    <source>
        <dbReference type="EMBL" id="OGL46201.1"/>
    </source>
</evidence>
<comment type="subcellular location">
    <subcellularLocation>
        <location evidence="1 8">Cytoplasm</location>
    </subcellularLocation>
</comment>
<organism evidence="10 11">
    <name type="scientific">Candidatus Schekmanbacteria bacterium RBG_13_48_7</name>
    <dbReference type="NCBI Taxonomy" id="1817878"/>
    <lineage>
        <taxon>Bacteria</taxon>
        <taxon>Candidatus Schekmaniibacteriota</taxon>
    </lineage>
</organism>
<evidence type="ECO:0000259" key="9">
    <source>
        <dbReference type="Pfam" id="PF00793"/>
    </source>
</evidence>
<protein>
    <recommendedName>
        <fullName evidence="8">2-dehydro-3-deoxyphosphooctonate aldolase</fullName>
        <ecNumber evidence="8">2.5.1.55</ecNumber>
    </recommendedName>
    <alternativeName>
        <fullName evidence="8">3-deoxy-D-manno-octulosonic acid 8-phosphate synthase</fullName>
    </alternativeName>
    <alternativeName>
        <fullName evidence="8">KDO-8-phosphate synthase</fullName>
        <shortName evidence="8">KDO 8-P synthase</shortName>
        <shortName evidence="8">KDOPS</shortName>
    </alternativeName>
    <alternativeName>
        <fullName evidence="8">Phospho-2-dehydro-3-deoxyoctonate aldolase</fullName>
    </alternativeName>
</protein>
<dbReference type="UniPathway" id="UPA00030"/>
<comment type="pathway">
    <text evidence="3 8">Carbohydrate biosynthesis; 3-deoxy-D-manno-octulosonate biosynthesis; 3-deoxy-D-manno-octulosonate from D-ribulose 5-phosphate: step 2/3.</text>
</comment>
<accession>A0A1F7RXL0</accession>
<keyword evidence="5 8" id="KW-0963">Cytoplasm</keyword>
<dbReference type="EC" id="2.5.1.55" evidence="8"/>
<dbReference type="PANTHER" id="PTHR21057">
    <property type="entry name" value="PHOSPHO-2-DEHYDRO-3-DEOXYHEPTONATE ALDOLASE"/>
    <property type="match status" value="1"/>
</dbReference>
<evidence type="ECO:0000313" key="11">
    <source>
        <dbReference type="Proteomes" id="UP000179266"/>
    </source>
</evidence>
<proteinExistence type="inferred from homology"/>
<reference evidence="10 11" key="1">
    <citation type="journal article" date="2016" name="Nat. Commun.">
        <title>Thousands of microbial genomes shed light on interconnected biogeochemical processes in an aquifer system.</title>
        <authorList>
            <person name="Anantharaman K."/>
            <person name="Brown C.T."/>
            <person name="Hug L.A."/>
            <person name="Sharon I."/>
            <person name="Castelle C.J."/>
            <person name="Probst A.J."/>
            <person name="Thomas B.C."/>
            <person name="Singh A."/>
            <person name="Wilkins M.J."/>
            <person name="Karaoz U."/>
            <person name="Brodie E.L."/>
            <person name="Williams K.H."/>
            <person name="Hubbard S.S."/>
            <person name="Banfield J.F."/>
        </authorList>
    </citation>
    <scope>NUCLEOTIDE SEQUENCE [LARGE SCALE GENOMIC DNA]</scope>
</reference>
<dbReference type="InterPro" id="IPR013785">
    <property type="entry name" value="Aldolase_TIM"/>
</dbReference>
<dbReference type="AlphaFoldDB" id="A0A1F7RXL0"/>
<dbReference type="EMBL" id="MGDD01000141">
    <property type="protein sequence ID" value="OGL46201.1"/>
    <property type="molecule type" value="Genomic_DNA"/>
</dbReference>
<sequence length="278" mass="30298">MISKKVINIGSIKIGGRNPVVLVGGPCVIESESHAVFMAQQIQQLCSELHVPFIFKSSYDKANRTSINSYRGPGLSKGLEILQTVKDKVGVPVLSDVHSITQVKVAQNVLDILQIPAFLCRQTDLLLAAGETGKIINVKKGQFLSPEEMFHVVIKIESTGNDQIILTERGSSFGYNNLVVDFRSFVILKKSGYPIMFDGTHSVQKPAASGNVSGGDREFVPALCRAAVATGCDVLFLEIHDNPDKALCDGPNMVNLEQVKTILGQLKIIERSLWNIHS</sequence>
<dbReference type="SUPFAM" id="SSF51569">
    <property type="entry name" value="Aldolase"/>
    <property type="match status" value="1"/>
</dbReference>
<dbReference type="GO" id="GO:0005737">
    <property type="term" value="C:cytoplasm"/>
    <property type="evidence" value="ECO:0007669"/>
    <property type="project" value="UniProtKB-SubCell"/>
</dbReference>
<evidence type="ECO:0000256" key="7">
    <source>
        <dbReference type="ARBA" id="ARBA00049112"/>
    </source>
</evidence>
<evidence type="ECO:0000256" key="1">
    <source>
        <dbReference type="ARBA" id="ARBA00004496"/>
    </source>
</evidence>
<evidence type="ECO:0000256" key="6">
    <source>
        <dbReference type="ARBA" id="ARBA00022679"/>
    </source>
</evidence>
<comment type="similarity">
    <text evidence="4 8">Belongs to the KdsA family.</text>
</comment>
<evidence type="ECO:0000256" key="3">
    <source>
        <dbReference type="ARBA" id="ARBA00004845"/>
    </source>
</evidence>
<dbReference type="Gene3D" id="3.20.20.70">
    <property type="entry name" value="Aldolase class I"/>
    <property type="match status" value="1"/>
</dbReference>
<keyword evidence="8" id="KW-0448">Lipopolysaccharide biosynthesis</keyword>
<name>A0A1F7RXL0_9BACT</name>
<evidence type="ECO:0000256" key="4">
    <source>
        <dbReference type="ARBA" id="ARBA00010499"/>
    </source>
</evidence>
<keyword evidence="6 8" id="KW-0808">Transferase</keyword>
<comment type="pathway">
    <text evidence="2">Bacterial outer membrane biogenesis; lipopolysaccharide biosynthesis.</text>
</comment>
<evidence type="ECO:0000256" key="8">
    <source>
        <dbReference type="HAMAP-Rule" id="MF_00056"/>
    </source>
</evidence>
<gene>
    <name evidence="8" type="primary">kdsA</name>
    <name evidence="10" type="ORF">A2161_03700</name>
</gene>
<dbReference type="InterPro" id="IPR006218">
    <property type="entry name" value="DAHP1/KDSA"/>
</dbReference>
<dbReference type="InterPro" id="IPR006269">
    <property type="entry name" value="KDO8P_synthase"/>
</dbReference>
<dbReference type="Pfam" id="PF00793">
    <property type="entry name" value="DAHP_synth_1"/>
    <property type="match status" value="1"/>
</dbReference>
<dbReference type="NCBIfam" id="TIGR01362">
    <property type="entry name" value="KDO8P_synth"/>
    <property type="match status" value="1"/>
</dbReference>
<dbReference type="UniPathway" id="UPA00357">
    <property type="reaction ID" value="UER00474"/>
</dbReference>